<dbReference type="InterPro" id="IPR005135">
    <property type="entry name" value="Endo/exonuclease/phosphatase"/>
</dbReference>
<evidence type="ECO:0000313" key="4">
    <source>
        <dbReference type="Proteomes" id="UP000245293"/>
    </source>
</evidence>
<evidence type="ECO:0000313" key="3">
    <source>
        <dbReference type="EMBL" id="PWG18691.1"/>
    </source>
</evidence>
<dbReference type="EMBL" id="QETF01000001">
    <property type="protein sequence ID" value="PWG18691.1"/>
    <property type="molecule type" value="Genomic_DNA"/>
</dbReference>
<feature type="domain" description="Endonuclease/exonuclease/phosphatase" evidence="2">
    <location>
        <begin position="32"/>
        <end position="321"/>
    </location>
</feature>
<sequence>MATAQERIRVATFAAPLSRDGPGLLLRDIGKGDDPQIAAVQAIIDTVAPNILLLTDFDHDAELVALRAFNDALARPFEHVFSLPGNAGLATGLDMDGNGRLGEPRDAQGYGRFLGDGGLALLTRFPVITDQMRDFTTLLWADLPGADMPVTEAGPFPSPEAQAAARLSSTGHWVVPLRISEDKTLTLLAYSATPPVFDGPEDRNGLRNRDELRLWVQLLAGTLGPVPDDPLVLLGNTNLDPVDGDGYRDAMAGLLAHPRLQDPQPQSIGAASAPSPGHSGDPALDTADWREEGPGNLRVSYVLPSRDLGVAGAGVFWPAPDDPQAALLGEDGLAAGPHRLVWVDIIR</sequence>
<name>A0A2V1P873_9RHOB</name>
<dbReference type="InterPro" id="IPR036691">
    <property type="entry name" value="Endo/exonu/phosph_ase_sf"/>
</dbReference>
<keyword evidence="3" id="KW-0540">Nuclease</keyword>
<reference evidence="4" key="1">
    <citation type="submission" date="2018-05" db="EMBL/GenBank/DDBJ databases">
        <authorList>
            <person name="Du Z."/>
            <person name="Wang X."/>
        </authorList>
    </citation>
    <scope>NUCLEOTIDE SEQUENCE [LARGE SCALE GENOMIC DNA]</scope>
    <source>
        <strain evidence="4">WDS4C29</strain>
    </source>
</reference>
<dbReference type="SUPFAM" id="SSF56219">
    <property type="entry name" value="DNase I-like"/>
    <property type="match status" value="1"/>
</dbReference>
<dbReference type="GO" id="GO:0004519">
    <property type="term" value="F:endonuclease activity"/>
    <property type="evidence" value="ECO:0007669"/>
    <property type="project" value="UniProtKB-KW"/>
</dbReference>
<comment type="caution">
    <text evidence="3">The sequence shown here is derived from an EMBL/GenBank/DDBJ whole genome shotgun (WGS) entry which is preliminary data.</text>
</comment>
<dbReference type="Proteomes" id="UP000245293">
    <property type="component" value="Unassembled WGS sequence"/>
</dbReference>
<gene>
    <name evidence="3" type="ORF">DFK10_00290</name>
</gene>
<evidence type="ECO:0000256" key="1">
    <source>
        <dbReference type="SAM" id="MobiDB-lite"/>
    </source>
</evidence>
<organism evidence="3 4">
    <name type="scientific">Salibaculum griseiflavum</name>
    <dbReference type="NCBI Taxonomy" id="1914409"/>
    <lineage>
        <taxon>Bacteria</taxon>
        <taxon>Pseudomonadati</taxon>
        <taxon>Pseudomonadota</taxon>
        <taxon>Alphaproteobacteria</taxon>
        <taxon>Rhodobacterales</taxon>
        <taxon>Roseobacteraceae</taxon>
        <taxon>Salibaculum</taxon>
    </lineage>
</organism>
<proteinExistence type="predicted"/>
<keyword evidence="3" id="KW-0378">Hydrolase</keyword>
<dbReference type="Pfam" id="PF03372">
    <property type="entry name" value="Exo_endo_phos"/>
    <property type="match status" value="1"/>
</dbReference>
<evidence type="ECO:0000259" key="2">
    <source>
        <dbReference type="Pfam" id="PF03372"/>
    </source>
</evidence>
<feature type="region of interest" description="Disordered" evidence="1">
    <location>
        <begin position="260"/>
        <end position="291"/>
    </location>
</feature>
<keyword evidence="3" id="KW-0255">Endonuclease</keyword>
<accession>A0A2V1P873</accession>
<dbReference type="RefSeq" id="WP_109385991.1">
    <property type="nucleotide sequence ID" value="NZ_QETF01000001.1"/>
</dbReference>
<keyword evidence="4" id="KW-1185">Reference proteome</keyword>
<dbReference type="OrthoDB" id="292013at2"/>
<dbReference type="AlphaFoldDB" id="A0A2V1P873"/>
<protein>
    <submittedName>
        <fullName evidence="3">Endonuclease</fullName>
    </submittedName>
</protein>